<sequence>MRHRRVALAVAALTLLGVAACGDDSDDKGTPAFVTPGASAGPSGPAAPTGSAAPGGSASPGAKPTEGTATQKPPKKGGGANQGPVGRGAGESGVLSSAGLGPYALGVAQSELKSAALIGTVSTEQGCGTAKGLSEYARPTLAFSGGKLQRIAVTSTAVTTPTGAKVGTSYPKLKGMYPSGKQLDNWVGAKAWFTLDGGNALLFRIEKDKVAGIEAGPGQTLQFHYTDKQGC</sequence>
<feature type="compositionally biased region" description="Gly residues" evidence="1">
    <location>
        <begin position="76"/>
        <end position="91"/>
    </location>
</feature>
<organism evidence="3 4">
    <name type="scientific">Pseudosporangium ferrugineum</name>
    <dbReference type="NCBI Taxonomy" id="439699"/>
    <lineage>
        <taxon>Bacteria</taxon>
        <taxon>Bacillati</taxon>
        <taxon>Actinomycetota</taxon>
        <taxon>Actinomycetes</taxon>
        <taxon>Micromonosporales</taxon>
        <taxon>Micromonosporaceae</taxon>
        <taxon>Pseudosporangium</taxon>
    </lineage>
</organism>
<dbReference type="Proteomes" id="UP000239209">
    <property type="component" value="Unassembled WGS sequence"/>
</dbReference>
<gene>
    <name evidence="3" type="ORF">CLV70_107116</name>
</gene>
<evidence type="ECO:0000256" key="2">
    <source>
        <dbReference type="SAM" id="SignalP"/>
    </source>
</evidence>
<feature type="compositionally biased region" description="Low complexity" evidence="1">
    <location>
        <begin position="35"/>
        <end position="62"/>
    </location>
</feature>
<accession>A0A2T0S6B1</accession>
<evidence type="ECO:0000256" key="1">
    <source>
        <dbReference type="SAM" id="MobiDB-lite"/>
    </source>
</evidence>
<proteinExistence type="predicted"/>
<dbReference type="OrthoDB" id="3393005at2"/>
<keyword evidence="2" id="KW-0732">Signal</keyword>
<dbReference type="EMBL" id="PVZG01000007">
    <property type="protein sequence ID" value="PRY28813.1"/>
    <property type="molecule type" value="Genomic_DNA"/>
</dbReference>
<protein>
    <recommendedName>
        <fullName evidence="5">Lipoprotein</fullName>
    </recommendedName>
</protein>
<feature type="region of interest" description="Disordered" evidence="1">
    <location>
        <begin position="30"/>
        <end position="93"/>
    </location>
</feature>
<dbReference type="PROSITE" id="PS51257">
    <property type="entry name" value="PROKAR_LIPOPROTEIN"/>
    <property type="match status" value="1"/>
</dbReference>
<reference evidence="3 4" key="1">
    <citation type="submission" date="2018-03" db="EMBL/GenBank/DDBJ databases">
        <title>Genomic Encyclopedia of Archaeal and Bacterial Type Strains, Phase II (KMG-II): from individual species to whole genera.</title>
        <authorList>
            <person name="Goeker M."/>
        </authorList>
    </citation>
    <scope>NUCLEOTIDE SEQUENCE [LARGE SCALE GENOMIC DNA]</scope>
    <source>
        <strain evidence="3 4">DSM 45348</strain>
    </source>
</reference>
<dbReference type="AlphaFoldDB" id="A0A2T0S6B1"/>
<comment type="caution">
    <text evidence="3">The sequence shown here is derived from an EMBL/GenBank/DDBJ whole genome shotgun (WGS) entry which is preliminary data.</text>
</comment>
<evidence type="ECO:0008006" key="5">
    <source>
        <dbReference type="Google" id="ProtNLM"/>
    </source>
</evidence>
<evidence type="ECO:0000313" key="3">
    <source>
        <dbReference type="EMBL" id="PRY28813.1"/>
    </source>
</evidence>
<dbReference type="RefSeq" id="WP_106127417.1">
    <property type="nucleotide sequence ID" value="NZ_PVZG01000007.1"/>
</dbReference>
<feature type="chain" id="PRO_5015406012" description="Lipoprotein" evidence="2">
    <location>
        <begin position="23"/>
        <end position="231"/>
    </location>
</feature>
<evidence type="ECO:0000313" key="4">
    <source>
        <dbReference type="Proteomes" id="UP000239209"/>
    </source>
</evidence>
<feature type="signal peptide" evidence="2">
    <location>
        <begin position="1"/>
        <end position="22"/>
    </location>
</feature>
<keyword evidence="4" id="KW-1185">Reference proteome</keyword>
<name>A0A2T0S6B1_9ACTN</name>